<dbReference type="EMBL" id="CP021431">
    <property type="protein sequence ID" value="ARU03031.1"/>
    <property type="molecule type" value="Genomic_DNA"/>
</dbReference>
<dbReference type="AlphaFoldDB" id="A0A1Y0EI07"/>
<feature type="signal peptide" evidence="1">
    <location>
        <begin position="1"/>
        <end position="20"/>
    </location>
</feature>
<feature type="domain" description="Porin" evidence="2">
    <location>
        <begin position="7"/>
        <end position="366"/>
    </location>
</feature>
<evidence type="ECO:0000313" key="4">
    <source>
        <dbReference type="Proteomes" id="UP000195273"/>
    </source>
</evidence>
<organism evidence="3 4">
    <name type="scientific">Yoonia vestfoldensis</name>
    <dbReference type="NCBI Taxonomy" id="245188"/>
    <lineage>
        <taxon>Bacteria</taxon>
        <taxon>Pseudomonadati</taxon>
        <taxon>Pseudomonadota</taxon>
        <taxon>Alphaproteobacteria</taxon>
        <taxon>Rhodobacterales</taxon>
        <taxon>Paracoccaceae</taxon>
        <taxon>Yoonia</taxon>
    </lineage>
</organism>
<dbReference type="Proteomes" id="UP000195273">
    <property type="component" value="Chromosome"/>
</dbReference>
<dbReference type="GO" id="GO:0015288">
    <property type="term" value="F:porin activity"/>
    <property type="evidence" value="ECO:0007669"/>
    <property type="project" value="InterPro"/>
</dbReference>
<evidence type="ECO:0000313" key="3">
    <source>
        <dbReference type="EMBL" id="ARU03031.1"/>
    </source>
</evidence>
<accession>A0A1Y0EI07</accession>
<sequence length="392" mass="39939">MKSILLTTTALVAFAGAAAADGHTGVSFSGDFTLGFNDDGDLATGFTGTSIGDNDGFYWEGDLNVAGTMALDNGVTAGASFEFDIVDETNGQSVSSDVVVLSLTTENAGLYLGDTSFAAETQWSAAGDMEADGFSEADGENVLRGDLTYGGIDMSLSVTLSDAGGDRVSVATTEEYDQVSFGASGDLGAFSFAVAYQEEAIGTTGAYDAATENGDFSNSEIYGLSVGTTVAGATVRLAYASNETADENSTGIQVSYPFGPVTATVYYVSEDDGGSEDNYGATVAYADGPLSVALDYDYDQGVNKVGLDGAYDLGNGLTLLAGMYDQSDDTGTTAGVSNSGTDFYVAGVYDLGGGAELLISYADAETGGAIDDDEVGGPDYQVGTTVELSFSF</sequence>
<keyword evidence="1" id="KW-0732">Signal</keyword>
<dbReference type="KEGG" id="lvs:LOKVESSMR4R_03766"/>
<dbReference type="InterPro" id="IPR023614">
    <property type="entry name" value="Porin_dom_sf"/>
</dbReference>
<dbReference type="GO" id="GO:0016020">
    <property type="term" value="C:membrane"/>
    <property type="evidence" value="ECO:0007669"/>
    <property type="project" value="InterPro"/>
</dbReference>
<proteinExistence type="predicted"/>
<gene>
    <name evidence="3" type="ORF">LOKVESSMR4R_03766</name>
</gene>
<protein>
    <submittedName>
        <fullName evidence="3">Gram-negative porin</fullName>
    </submittedName>
</protein>
<dbReference type="OrthoDB" id="7874340at2"/>
<dbReference type="InterPro" id="IPR033900">
    <property type="entry name" value="Gram_neg_porin_domain"/>
</dbReference>
<evidence type="ECO:0000256" key="1">
    <source>
        <dbReference type="SAM" id="SignalP"/>
    </source>
</evidence>
<dbReference type="Pfam" id="PF13609">
    <property type="entry name" value="Porin_4"/>
    <property type="match status" value="1"/>
</dbReference>
<evidence type="ECO:0000259" key="2">
    <source>
        <dbReference type="Pfam" id="PF13609"/>
    </source>
</evidence>
<dbReference type="RefSeq" id="WP_087211981.1">
    <property type="nucleotide sequence ID" value="NZ_CP021431.1"/>
</dbReference>
<keyword evidence="4" id="KW-1185">Reference proteome</keyword>
<dbReference type="SUPFAM" id="SSF56935">
    <property type="entry name" value="Porins"/>
    <property type="match status" value="1"/>
</dbReference>
<name>A0A1Y0EI07_9RHOB</name>
<feature type="chain" id="PRO_5011002277" evidence="1">
    <location>
        <begin position="21"/>
        <end position="392"/>
    </location>
</feature>
<reference evidence="3 4" key="1">
    <citation type="submission" date="2017-05" db="EMBL/GenBank/DDBJ databases">
        <title>Genome Sequence of Loktanella vestfoldensis Strain SMR4r Isolated from a Culture of the Diatom Skeletonema marinoi.</title>
        <authorList>
            <person name="Topel M."/>
            <person name="Pinder M.I.M."/>
            <person name="Johansson O.N."/>
            <person name="Kourtchenko O."/>
            <person name="Godhe A."/>
            <person name="Clarke A.K."/>
        </authorList>
    </citation>
    <scope>NUCLEOTIDE SEQUENCE [LARGE SCALE GENOMIC DNA]</scope>
    <source>
        <strain evidence="3 4">SMR4r</strain>
    </source>
</reference>
<dbReference type="Gene3D" id="2.40.160.10">
    <property type="entry name" value="Porin"/>
    <property type="match status" value="1"/>
</dbReference>